<sequence>MRASAVGAPGIRYDAAPPEDGQHCPDWHNDLDLVDTALAAVDAIVFTVRRDFPRRHILEPARP</sequence>
<name>A0ABU2VKC1_9ACTN</name>
<dbReference type="Proteomes" id="UP001183824">
    <property type="component" value="Unassembled WGS sequence"/>
</dbReference>
<organism evidence="2 3">
    <name type="scientific">Streptomyces doebereineriae</name>
    <dbReference type="NCBI Taxonomy" id="3075528"/>
    <lineage>
        <taxon>Bacteria</taxon>
        <taxon>Bacillati</taxon>
        <taxon>Actinomycetota</taxon>
        <taxon>Actinomycetes</taxon>
        <taxon>Kitasatosporales</taxon>
        <taxon>Streptomycetaceae</taxon>
        <taxon>Streptomyces</taxon>
    </lineage>
</organism>
<evidence type="ECO:0000256" key="1">
    <source>
        <dbReference type="SAM" id="MobiDB-lite"/>
    </source>
</evidence>
<gene>
    <name evidence="2" type="ORF">RNB18_35145</name>
</gene>
<keyword evidence="3" id="KW-1185">Reference proteome</keyword>
<reference evidence="3" key="1">
    <citation type="submission" date="2023-07" db="EMBL/GenBank/DDBJ databases">
        <title>30 novel species of actinomycetes from the DSMZ collection.</title>
        <authorList>
            <person name="Nouioui I."/>
        </authorList>
    </citation>
    <scope>NUCLEOTIDE SEQUENCE [LARGE SCALE GENOMIC DNA]</scope>
    <source>
        <strain evidence="3">DSM 41640</strain>
    </source>
</reference>
<protein>
    <submittedName>
        <fullName evidence="2">Uncharacterized protein</fullName>
    </submittedName>
</protein>
<evidence type="ECO:0000313" key="2">
    <source>
        <dbReference type="EMBL" id="MDT0485352.1"/>
    </source>
</evidence>
<evidence type="ECO:0000313" key="3">
    <source>
        <dbReference type="Proteomes" id="UP001183824"/>
    </source>
</evidence>
<comment type="caution">
    <text evidence="2">The sequence shown here is derived from an EMBL/GenBank/DDBJ whole genome shotgun (WGS) entry which is preliminary data.</text>
</comment>
<dbReference type="EMBL" id="JAVREZ010000015">
    <property type="protein sequence ID" value="MDT0485352.1"/>
    <property type="molecule type" value="Genomic_DNA"/>
</dbReference>
<feature type="region of interest" description="Disordered" evidence="1">
    <location>
        <begin position="1"/>
        <end position="22"/>
    </location>
</feature>
<proteinExistence type="predicted"/>
<dbReference type="RefSeq" id="WP_311718131.1">
    <property type="nucleotide sequence ID" value="NZ_JAVREZ010000015.1"/>
</dbReference>
<accession>A0ABU2VKC1</accession>